<dbReference type="InterPro" id="IPR032508">
    <property type="entry name" value="FecR_C"/>
</dbReference>
<protein>
    <submittedName>
        <fullName evidence="4">FecR family protein</fullName>
    </submittedName>
</protein>
<feature type="transmembrane region" description="Helical" evidence="1">
    <location>
        <begin position="98"/>
        <end position="118"/>
    </location>
</feature>
<dbReference type="PIRSF" id="PIRSF018266">
    <property type="entry name" value="FecR"/>
    <property type="match status" value="1"/>
</dbReference>
<dbReference type="EMBL" id="QWDE01000002">
    <property type="protein sequence ID" value="RFZ83038.1"/>
    <property type="molecule type" value="Genomic_DNA"/>
</dbReference>
<dbReference type="Pfam" id="PF16344">
    <property type="entry name" value="FecR_C"/>
    <property type="match status" value="1"/>
</dbReference>
<organism evidence="4 5">
    <name type="scientific">Mucilaginibacter terrenus</name>
    <dbReference type="NCBI Taxonomy" id="2482727"/>
    <lineage>
        <taxon>Bacteria</taxon>
        <taxon>Pseudomonadati</taxon>
        <taxon>Bacteroidota</taxon>
        <taxon>Sphingobacteriia</taxon>
        <taxon>Sphingobacteriales</taxon>
        <taxon>Sphingobacteriaceae</taxon>
        <taxon>Mucilaginibacter</taxon>
    </lineage>
</organism>
<accession>A0A3E2NPW7</accession>
<dbReference type="OrthoDB" id="1523735at2"/>
<dbReference type="GO" id="GO:0016989">
    <property type="term" value="F:sigma factor antagonist activity"/>
    <property type="evidence" value="ECO:0007669"/>
    <property type="project" value="TreeGrafter"/>
</dbReference>
<dbReference type="PANTHER" id="PTHR30273:SF2">
    <property type="entry name" value="PROTEIN FECR"/>
    <property type="match status" value="1"/>
</dbReference>
<gene>
    <name evidence="4" type="ORF">DYU05_12870</name>
</gene>
<evidence type="ECO:0000259" key="2">
    <source>
        <dbReference type="Pfam" id="PF04773"/>
    </source>
</evidence>
<feature type="domain" description="FecR protein" evidence="2">
    <location>
        <begin position="135"/>
        <end position="228"/>
    </location>
</feature>
<keyword evidence="5" id="KW-1185">Reference proteome</keyword>
<dbReference type="PANTHER" id="PTHR30273">
    <property type="entry name" value="PERIPLASMIC SIGNAL SENSOR AND SIGMA FACTOR ACTIVATOR FECR-RELATED"/>
    <property type="match status" value="1"/>
</dbReference>
<reference evidence="4 5" key="1">
    <citation type="submission" date="2018-08" db="EMBL/GenBank/DDBJ databases">
        <title>Mucilaginibacter terrae sp. nov., isolated from manganese diggings.</title>
        <authorList>
            <person name="Huang Y."/>
            <person name="Zhou Z."/>
        </authorList>
    </citation>
    <scope>NUCLEOTIDE SEQUENCE [LARGE SCALE GENOMIC DNA]</scope>
    <source>
        <strain evidence="4 5">ZH6</strain>
    </source>
</reference>
<evidence type="ECO:0000313" key="4">
    <source>
        <dbReference type="EMBL" id="RFZ83038.1"/>
    </source>
</evidence>
<keyword evidence="1" id="KW-0472">Membrane</keyword>
<dbReference type="FunFam" id="2.60.120.1440:FF:000001">
    <property type="entry name" value="Putative anti-sigma factor"/>
    <property type="match status" value="1"/>
</dbReference>
<proteinExistence type="predicted"/>
<comment type="caution">
    <text evidence="4">The sequence shown here is derived from an EMBL/GenBank/DDBJ whole genome shotgun (WGS) entry which is preliminary data.</text>
</comment>
<name>A0A3E2NPW7_9SPHI</name>
<sequence>MITLDDQQMVNERFTELLTKKLTDELDESELKEFHQFLAESQVNKEQYKFFKSYWVQDQEQYSNSDLMFQRIKSKITLPEQAADEIVEEPTGRNVLAMWIRVVAAAFIVAVGGGLLYYMMDRGPGNDYATLQLTETPTRVKSKLVLSDGSEVTLNSQTELRYPAEFKGKTREVFLSGEAFFDVKKDAQHPFIVHAGNMSIKVLGTAFNIRSYKNDAASETTLIRGAIEVTLTDRPNDRIILKPNEKLVLKSTPLTKVAHKKHKVSVNPDSVNTSYALTSLTYLRANDSTVVETSWVNNKLVFKDKEFSGIATQMERWYGIKIKFKNDDAKDYHFTGVFEKETVFQALKALQMIEPFTYKQKNNTIYIY</sequence>
<dbReference type="Proteomes" id="UP000260823">
    <property type="component" value="Unassembled WGS sequence"/>
</dbReference>
<keyword evidence="1" id="KW-0812">Transmembrane</keyword>
<dbReference type="InterPro" id="IPR006860">
    <property type="entry name" value="FecR"/>
</dbReference>
<evidence type="ECO:0000259" key="3">
    <source>
        <dbReference type="Pfam" id="PF16344"/>
    </source>
</evidence>
<dbReference type="InterPro" id="IPR012373">
    <property type="entry name" value="Ferrdict_sens_TM"/>
</dbReference>
<dbReference type="AlphaFoldDB" id="A0A3E2NPW7"/>
<evidence type="ECO:0000256" key="1">
    <source>
        <dbReference type="SAM" id="Phobius"/>
    </source>
</evidence>
<feature type="domain" description="Protein FecR C-terminal" evidence="3">
    <location>
        <begin position="299"/>
        <end position="367"/>
    </location>
</feature>
<dbReference type="Gene3D" id="3.55.50.30">
    <property type="match status" value="1"/>
</dbReference>
<dbReference type="Gene3D" id="2.60.120.1440">
    <property type="match status" value="1"/>
</dbReference>
<evidence type="ECO:0000313" key="5">
    <source>
        <dbReference type="Proteomes" id="UP000260823"/>
    </source>
</evidence>
<keyword evidence="1" id="KW-1133">Transmembrane helix</keyword>
<dbReference type="RefSeq" id="WP_117383513.1">
    <property type="nucleotide sequence ID" value="NZ_QWDE01000002.1"/>
</dbReference>
<dbReference type="Pfam" id="PF04773">
    <property type="entry name" value="FecR"/>
    <property type="match status" value="1"/>
</dbReference>